<evidence type="ECO:0000313" key="2">
    <source>
        <dbReference type="EMBL" id="TWB80803.1"/>
    </source>
</evidence>
<reference evidence="2 3" key="1">
    <citation type="submission" date="2019-06" db="EMBL/GenBank/DDBJ databases">
        <title>Genomic Encyclopedia of Type Strains, Phase IV (KMG-V): Genome sequencing to study the core and pangenomes of soil and plant-associated prokaryotes.</title>
        <authorList>
            <person name="Whitman W."/>
        </authorList>
    </citation>
    <scope>NUCLEOTIDE SEQUENCE [LARGE SCALE GENOMIC DNA]</scope>
    <source>
        <strain evidence="2 3">BR 10556</strain>
    </source>
</reference>
<feature type="region of interest" description="Disordered" evidence="1">
    <location>
        <begin position="1"/>
        <end position="40"/>
    </location>
</feature>
<feature type="compositionally biased region" description="Polar residues" evidence="1">
    <location>
        <begin position="1"/>
        <end position="12"/>
    </location>
</feature>
<proteinExistence type="predicted"/>
<accession>A0A560J7E1</accession>
<protein>
    <submittedName>
        <fullName evidence="2">Uncharacterized protein</fullName>
    </submittedName>
</protein>
<dbReference type="Proteomes" id="UP000315914">
    <property type="component" value="Unassembled WGS sequence"/>
</dbReference>
<dbReference type="AlphaFoldDB" id="A0A560J7E1"/>
<evidence type="ECO:0000256" key="1">
    <source>
        <dbReference type="SAM" id="MobiDB-lite"/>
    </source>
</evidence>
<gene>
    <name evidence="2" type="ORF">FBZ95_10220</name>
</gene>
<sequence length="206" mass="22918">MTLTRDTPSFTYDGSGLGPARSQGMTGHDKGPDNQPPRSLWSCWHLGGSKAFEPSADARHIQRGRLESYGGLQGDQSRRSSGSPICLQIRTADGLALMIRAPSVLSPRPCLQTSRGYSIRKRPSAIPKRSYCLTTEALRRVTMVGYSDHLCSCDLSVRKQAENAQFAESSSCIDNRPLGCFGWPGRRPLHRKTSHFERQKNKVVRW</sequence>
<comment type="caution">
    <text evidence="2">The sequence shown here is derived from an EMBL/GenBank/DDBJ whole genome shotgun (WGS) entry which is preliminary data.</text>
</comment>
<evidence type="ECO:0000313" key="3">
    <source>
        <dbReference type="Proteomes" id="UP000315914"/>
    </source>
</evidence>
<dbReference type="EMBL" id="VITW01000002">
    <property type="protein sequence ID" value="TWB80803.1"/>
    <property type="molecule type" value="Genomic_DNA"/>
</dbReference>
<organism evidence="2 3">
    <name type="scientific">Bradyrhizobium sacchari</name>
    <dbReference type="NCBI Taxonomy" id="1399419"/>
    <lineage>
        <taxon>Bacteria</taxon>
        <taxon>Pseudomonadati</taxon>
        <taxon>Pseudomonadota</taxon>
        <taxon>Alphaproteobacteria</taxon>
        <taxon>Hyphomicrobiales</taxon>
        <taxon>Nitrobacteraceae</taxon>
        <taxon>Bradyrhizobium</taxon>
    </lineage>
</organism>
<name>A0A560J7E1_9BRAD</name>
<keyword evidence="3" id="KW-1185">Reference proteome</keyword>